<organism evidence="4 5">
    <name type="scientific">Limobrevibacterium gyesilva</name>
    <dbReference type="NCBI Taxonomy" id="2991712"/>
    <lineage>
        <taxon>Bacteria</taxon>
        <taxon>Pseudomonadati</taxon>
        <taxon>Pseudomonadota</taxon>
        <taxon>Alphaproteobacteria</taxon>
        <taxon>Acetobacterales</taxon>
        <taxon>Acetobacteraceae</taxon>
        <taxon>Limobrevibacterium</taxon>
    </lineage>
</organism>
<dbReference type="SUPFAM" id="SSF51735">
    <property type="entry name" value="NAD(P)-binding Rossmann-fold domains"/>
    <property type="match status" value="1"/>
</dbReference>
<name>A0AA41YNF1_9PROT</name>
<dbReference type="CDD" id="cd05300">
    <property type="entry name" value="2-Hacid_dh_1"/>
    <property type="match status" value="1"/>
</dbReference>
<dbReference type="PANTHER" id="PTHR43333:SF1">
    <property type="entry name" value="D-ISOMER SPECIFIC 2-HYDROXYACID DEHYDROGENASE NAD-BINDING DOMAIN-CONTAINING PROTEIN"/>
    <property type="match status" value="1"/>
</dbReference>
<evidence type="ECO:0000259" key="3">
    <source>
        <dbReference type="Pfam" id="PF02826"/>
    </source>
</evidence>
<evidence type="ECO:0000313" key="4">
    <source>
        <dbReference type="EMBL" id="MCW3473530.1"/>
    </source>
</evidence>
<dbReference type="InterPro" id="IPR006140">
    <property type="entry name" value="D-isomer_DH_NAD-bd"/>
</dbReference>
<accession>A0AA41YNF1</accession>
<dbReference type="EMBL" id="JAPDNT010000001">
    <property type="protein sequence ID" value="MCW3473530.1"/>
    <property type="molecule type" value="Genomic_DNA"/>
</dbReference>
<keyword evidence="1" id="KW-0560">Oxidoreductase</keyword>
<reference evidence="4" key="2">
    <citation type="submission" date="2022-10" db="EMBL/GenBank/DDBJ databases">
        <authorList>
            <person name="Trinh H.N."/>
        </authorList>
    </citation>
    <scope>NUCLEOTIDE SEQUENCE</scope>
    <source>
        <strain evidence="4">RN2-1</strain>
    </source>
</reference>
<gene>
    <name evidence="4" type="ORF">OL599_02975</name>
</gene>
<dbReference type="AlphaFoldDB" id="A0AA41YNF1"/>
<comment type="caution">
    <text evidence="4">The sequence shown here is derived from an EMBL/GenBank/DDBJ whole genome shotgun (WGS) entry which is preliminary data.</text>
</comment>
<keyword evidence="5" id="KW-1185">Reference proteome</keyword>
<dbReference type="InterPro" id="IPR036291">
    <property type="entry name" value="NAD(P)-bd_dom_sf"/>
</dbReference>
<evidence type="ECO:0000313" key="5">
    <source>
        <dbReference type="Proteomes" id="UP001165679"/>
    </source>
</evidence>
<dbReference type="Gene3D" id="3.40.50.720">
    <property type="entry name" value="NAD(P)-binding Rossmann-like Domain"/>
    <property type="match status" value="2"/>
</dbReference>
<dbReference type="GO" id="GO:0051287">
    <property type="term" value="F:NAD binding"/>
    <property type="evidence" value="ECO:0007669"/>
    <property type="project" value="InterPro"/>
</dbReference>
<feature type="domain" description="D-isomer specific 2-hydroxyacid dehydrogenase NAD-binding" evidence="3">
    <location>
        <begin position="114"/>
        <end position="286"/>
    </location>
</feature>
<dbReference type="GO" id="GO:0016491">
    <property type="term" value="F:oxidoreductase activity"/>
    <property type="evidence" value="ECO:0007669"/>
    <property type="project" value="UniProtKB-KW"/>
</dbReference>
<dbReference type="Pfam" id="PF02826">
    <property type="entry name" value="2-Hacid_dh_C"/>
    <property type="match status" value="1"/>
</dbReference>
<evidence type="ECO:0000256" key="1">
    <source>
        <dbReference type="ARBA" id="ARBA00023002"/>
    </source>
</evidence>
<dbReference type="RefSeq" id="WP_264712109.1">
    <property type="nucleotide sequence ID" value="NZ_JAPDNT010000001.1"/>
</dbReference>
<keyword evidence="2" id="KW-0520">NAD</keyword>
<dbReference type="SUPFAM" id="SSF52283">
    <property type="entry name" value="Formate/glycerate dehydrogenase catalytic domain-like"/>
    <property type="match status" value="1"/>
</dbReference>
<dbReference type="Proteomes" id="UP001165679">
    <property type="component" value="Unassembled WGS sequence"/>
</dbReference>
<sequence length="324" mass="34440">MRIHIQNSPGDALFAVSPQQWQEAASRAGESGHEVAFGASDADFATGVARADILIGATSTLAGRFPCHAPDLKMIFCMSAGVDRLRPFDALPAGAIVVNNSGVHGRKAGEYAAMALLMLNARLPAVLAAQRAQEWRPVYAPSLRGRRVTVIGTGDLGSAAGRAAAQFGAVVTGVRTRAVPHPDFHRVIAADALDSVLPESEFVVLACPLTEATRNLLDRRRLSLLPAGAAVVNIGRGALLDQEALCDLLDSGHVSGAVLDVFVPEPIPTGHRLWTTKNLVATPHVSVDDPLTYNPDSLDIFFRHLRAWRDGGEMPNLVDLGRGY</sequence>
<proteinExistence type="predicted"/>
<evidence type="ECO:0000256" key="2">
    <source>
        <dbReference type="ARBA" id="ARBA00023027"/>
    </source>
</evidence>
<reference evidence="4" key="1">
    <citation type="submission" date="2022-09" db="EMBL/GenBank/DDBJ databases">
        <title>Rhodovastum sp. nov. RN2-1 isolated from soil in Seongnam, South Korea.</title>
        <authorList>
            <person name="Le N.T."/>
        </authorList>
    </citation>
    <scope>NUCLEOTIDE SEQUENCE</scope>
    <source>
        <strain evidence="4">RN2-1</strain>
    </source>
</reference>
<protein>
    <submittedName>
        <fullName evidence="4">D-2-hydroxyacid dehydrogenase</fullName>
    </submittedName>
</protein>
<dbReference type="PANTHER" id="PTHR43333">
    <property type="entry name" value="2-HACID_DH_C DOMAIN-CONTAINING PROTEIN"/>
    <property type="match status" value="1"/>
</dbReference>